<dbReference type="Gene3D" id="3.90.79.10">
    <property type="entry name" value="Nucleoside Triphosphate Pyrophosphohydrolase"/>
    <property type="match status" value="1"/>
</dbReference>
<name>A0A2A6DXC6_9BACL</name>
<dbReference type="PROSITE" id="PS00893">
    <property type="entry name" value="NUDIX_BOX"/>
    <property type="match status" value="1"/>
</dbReference>
<evidence type="ECO:0000313" key="5">
    <source>
        <dbReference type="Proteomes" id="UP000243688"/>
    </source>
</evidence>
<dbReference type="PROSITE" id="PS51462">
    <property type="entry name" value="NUDIX"/>
    <property type="match status" value="1"/>
</dbReference>
<comment type="similarity">
    <text evidence="1">Belongs to the Nudix hydrolase family.</text>
</comment>
<evidence type="ECO:0000313" key="4">
    <source>
        <dbReference type="EMBL" id="PDO09414.1"/>
    </source>
</evidence>
<feature type="domain" description="Nudix hydrolase" evidence="3">
    <location>
        <begin position="20"/>
        <end position="157"/>
    </location>
</feature>
<accession>A0A2A6DXC6</accession>
<organism evidence="4 5">
    <name type="scientific">Candidatus Reconcilbacillus cellulovorans</name>
    <dbReference type="NCBI Taxonomy" id="1906605"/>
    <lineage>
        <taxon>Bacteria</taxon>
        <taxon>Bacillati</taxon>
        <taxon>Bacillota</taxon>
        <taxon>Bacilli</taxon>
        <taxon>Bacillales</taxon>
        <taxon>Paenibacillaceae</taxon>
        <taxon>Candidatus Reconcilbacillus</taxon>
    </lineage>
</organism>
<dbReference type="InterPro" id="IPR015797">
    <property type="entry name" value="NUDIX_hydrolase-like_dom_sf"/>
</dbReference>
<dbReference type="EMBL" id="MOXJ01000040">
    <property type="protein sequence ID" value="PDO09414.1"/>
    <property type="molecule type" value="Genomic_DNA"/>
</dbReference>
<dbReference type="PANTHER" id="PTHR43736:SF1">
    <property type="entry name" value="DIHYDRONEOPTERIN TRIPHOSPHATE DIPHOSPHATASE"/>
    <property type="match status" value="1"/>
</dbReference>
<keyword evidence="2" id="KW-0378">Hydrolase</keyword>
<evidence type="ECO:0000256" key="2">
    <source>
        <dbReference type="ARBA" id="ARBA00022801"/>
    </source>
</evidence>
<reference evidence="4 5" key="1">
    <citation type="submission" date="2016-12" db="EMBL/GenBank/DDBJ databases">
        <title>Candidatus Reconcilibacillus cellulovorans genome.</title>
        <authorList>
            <person name="Kolinko S."/>
            <person name="Wu Y.-W."/>
            <person name="Tachea F."/>
            <person name="Denzel E."/>
            <person name="Hiras J."/>
            <person name="Baecker N."/>
            <person name="Chan L.J."/>
            <person name="Eichorst S.A."/>
            <person name="Frey D."/>
            <person name="Adams P.D."/>
            <person name="Pray T."/>
            <person name="Tanjore D."/>
            <person name="Petzold C.J."/>
            <person name="Gladden J.M."/>
            <person name="Simmons B.A."/>
            <person name="Singer S.W."/>
        </authorList>
    </citation>
    <scope>NUCLEOTIDE SEQUENCE [LARGE SCALE GENOMIC DNA]</scope>
    <source>
        <strain evidence="4">JTherm</strain>
    </source>
</reference>
<gene>
    <name evidence="4" type="ORF">BLM47_12620</name>
</gene>
<dbReference type="GO" id="GO:0016787">
    <property type="term" value="F:hydrolase activity"/>
    <property type="evidence" value="ECO:0007669"/>
    <property type="project" value="UniProtKB-KW"/>
</dbReference>
<dbReference type="Pfam" id="PF00293">
    <property type="entry name" value="NUDIX"/>
    <property type="match status" value="1"/>
</dbReference>
<proteinExistence type="inferred from homology"/>
<sequence>MPIMRWRLWGDEQRYAFEGAYRHAVELTVFPRKTADAGHVVLLAAFDGRLVFTRHRLRGLEWPGGKVEPGEPPLLAAYRELMEETGAEAESIWLVAQYRVRDVSGEELVKNVYAAEVRRLTGRHSGEDTDGAALVPVDVEPAAANGFSPLVCDPVFRCVRAAVLGVGRPRPLRPRK</sequence>
<evidence type="ECO:0000256" key="1">
    <source>
        <dbReference type="ARBA" id="ARBA00005582"/>
    </source>
</evidence>
<evidence type="ECO:0000259" key="3">
    <source>
        <dbReference type="PROSITE" id="PS51462"/>
    </source>
</evidence>
<dbReference type="PANTHER" id="PTHR43736">
    <property type="entry name" value="ADP-RIBOSE PYROPHOSPHATASE"/>
    <property type="match status" value="1"/>
</dbReference>
<dbReference type="AlphaFoldDB" id="A0A2A6DXC6"/>
<dbReference type="InterPro" id="IPR000086">
    <property type="entry name" value="NUDIX_hydrolase_dom"/>
</dbReference>
<dbReference type="SUPFAM" id="SSF55811">
    <property type="entry name" value="Nudix"/>
    <property type="match status" value="1"/>
</dbReference>
<comment type="caution">
    <text evidence="4">The sequence shown here is derived from an EMBL/GenBank/DDBJ whole genome shotgun (WGS) entry which is preliminary data.</text>
</comment>
<dbReference type="Proteomes" id="UP000243688">
    <property type="component" value="Unassembled WGS sequence"/>
</dbReference>
<dbReference type="InterPro" id="IPR020084">
    <property type="entry name" value="NUDIX_hydrolase_CS"/>
</dbReference>
<protein>
    <recommendedName>
        <fullName evidence="3">Nudix hydrolase domain-containing protein</fullName>
    </recommendedName>
</protein>